<feature type="DNA-binding region" description="OmpR/PhoB-type" evidence="9">
    <location>
        <begin position="145"/>
        <end position="241"/>
    </location>
</feature>
<evidence type="ECO:0000256" key="6">
    <source>
        <dbReference type="ARBA" id="ARBA00023163"/>
    </source>
</evidence>
<dbReference type="InterPro" id="IPR001867">
    <property type="entry name" value="OmpR/PhoB-type_DNA-bd"/>
</dbReference>
<dbReference type="SUPFAM" id="SSF46894">
    <property type="entry name" value="C-terminal effector domain of the bipartite response regulators"/>
    <property type="match status" value="1"/>
</dbReference>
<dbReference type="Proteomes" id="UP000093080">
    <property type="component" value="Unassembled WGS sequence"/>
</dbReference>
<evidence type="ECO:0000256" key="4">
    <source>
        <dbReference type="ARBA" id="ARBA00023015"/>
    </source>
</evidence>
<organism evidence="12 13">
    <name type="scientific">Dissulfuribacter thermophilus</name>
    <dbReference type="NCBI Taxonomy" id="1156395"/>
    <lineage>
        <taxon>Bacteria</taxon>
        <taxon>Pseudomonadati</taxon>
        <taxon>Thermodesulfobacteriota</taxon>
        <taxon>Dissulfuribacteria</taxon>
        <taxon>Dissulfuribacterales</taxon>
        <taxon>Dissulfuribacteraceae</taxon>
        <taxon>Dissulfuribacter</taxon>
    </lineage>
</organism>
<dbReference type="GO" id="GO:0000976">
    <property type="term" value="F:transcription cis-regulatory region binding"/>
    <property type="evidence" value="ECO:0007669"/>
    <property type="project" value="TreeGrafter"/>
</dbReference>
<dbReference type="AlphaFoldDB" id="A0A1B9F5W1"/>
<keyword evidence="2 8" id="KW-0597">Phosphoprotein</keyword>
<dbReference type="FunFam" id="1.10.10.10:FF:000018">
    <property type="entry name" value="DNA-binding response regulator ResD"/>
    <property type="match status" value="1"/>
</dbReference>
<dbReference type="Gene3D" id="3.40.50.2300">
    <property type="match status" value="1"/>
</dbReference>
<dbReference type="GO" id="GO:0005829">
    <property type="term" value="C:cytosol"/>
    <property type="evidence" value="ECO:0007669"/>
    <property type="project" value="TreeGrafter"/>
</dbReference>
<evidence type="ECO:0000313" key="13">
    <source>
        <dbReference type="Proteomes" id="UP000093080"/>
    </source>
</evidence>
<evidence type="ECO:0000256" key="2">
    <source>
        <dbReference type="ARBA" id="ARBA00022553"/>
    </source>
</evidence>
<accession>A0A1B9F5W1</accession>
<dbReference type="GO" id="GO:0006355">
    <property type="term" value="P:regulation of DNA-templated transcription"/>
    <property type="evidence" value="ECO:0007669"/>
    <property type="project" value="InterPro"/>
</dbReference>
<reference evidence="12 13" key="1">
    <citation type="submission" date="2016-06" db="EMBL/GenBank/DDBJ databases">
        <title>Respiratory ammonification of nitrate coupled to the oxidation of elemental sulfur in deep-sea autotrophic thermophilic bacteria.</title>
        <authorList>
            <person name="Slobodkina G.B."/>
            <person name="Mardanov A.V."/>
            <person name="Ravin N.V."/>
            <person name="Frolova A.A."/>
            <person name="Viryasiv M.B."/>
            <person name="Chernyh N.A."/>
            <person name="Bonch-Osmolovskaya E.A."/>
            <person name="Slobodkin A.I."/>
        </authorList>
    </citation>
    <scope>NUCLEOTIDE SEQUENCE [LARGE SCALE GENOMIC DNA]</scope>
    <source>
        <strain evidence="12 13">S69</strain>
    </source>
</reference>
<sequence>MAGKIPGLLFMDRPKRILIVEDDPEIANIEQFNLDAAGFDTKAIAYGGGIFHEIRNFAPDLIILDIMLPDVDGFEIIKALKERNDTRSIPVIMVTAKDAQDDRIYGLELGADDYVVKPFSPRELVLRARAVLKRAGAGDYIENPQNIIEKGILRIDKAGVKVTVAQKEIELTRVEFKLLTYLAEHPSIVLTRQMLMEQVWGYNYPVNSRTVDTHIRRLRKKLGQAADYIETVRGIGYKFKI</sequence>
<dbReference type="InterPro" id="IPR001789">
    <property type="entry name" value="Sig_transdc_resp-reg_receiver"/>
</dbReference>
<feature type="domain" description="Response regulatory" evidence="10">
    <location>
        <begin position="16"/>
        <end position="132"/>
    </location>
</feature>
<dbReference type="Pfam" id="PF00486">
    <property type="entry name" value="Trans_reg_C"/>
    <property type="match status" value="1"/>
</dbReference>
<name>A0A1B9F5W1_9BACT</name>
<dbReference type="SMART" id="SM00448">
    <property type="entry name" value="REC"/>
    <property type="match status" value="1"/>
</dbReference>
<evidence type="ECO:0000256" key="9">
    <source>
        <dbReference type="PROSITE-ProRule" id="PRU01091"/>
    </source>
</evidence>
<dbReference type="PANTHER" id="PTHR48111:SF1">
    <property type="entry name" value="TWO-COMPONENT RESPONSE REGULATOR ORR33"/>
    <property type="match status" value="1"/>
</dbReference>
<dbReference type="Gene3D" id="6.10.250.690">
    <property type="match status" value="1"/>
</dbReference>
<evidence type="ECO:0000259" key="11">
    <source>
        <dbReference type="PROSITE" id="PS51755"/>
    </source>
</evidence>
<feature type="domain" description="OmpR/PhoB-type" evidence="11">
    <location>
        <begin position="145"/>
        <end position="241"/>
    </location>
</feature>
<dbReference type="SUPFAM" id="SSF52172">
    <property type="entry name" value="CheY-like"/>
    <property type="match status" value="1"/>
</dbReference>
<dbReference type="STRING" id="1156395.DBT_1315"/>
<keyword evidence="13" id="KW-1185">Reference proteome</keyword>
<dbReference type="PROSITE" id="PS51755">
    <property type="entry name" value="OMPR_PHOB"/>
    <property type="match status" value="1"/>
</dbReference>
<keyword evidence="6" id="KW-0804">Transcription</keyword>
<comment type="caution">
    <text evidence="12">The sequence shown here is derived from an EMBL/GenBank/DDBJ whole genome shotgun (WGS) entry which is preliminary data.</text>
</comment>
<dbReference type="Pfam" id="PF00072">
    <property type="entry name" value="Response_reg"/>
    <property type="match status" value="1"/>
</dbReference>
<evidence type="ECO:0000256" key="7">
    <source>
        <dbReference type="ARBA" id="ARBA00024735"/>
    </source>
</evidence>
<dbReference type="PANTHER" id="PTHR48111">
    <property type="entry name" value="REGULATOR OF RPOS"/>
    <property type="match status" value="1"/>
</dbReference>
<dbReference type="EMBL" id="MAGO01000006">
    <property type="protein sequence ID" value="OCC15195.1"/>
    <property type="molecule type" value="Genomic_DNA"/>
</dbReference>
<dbReference type="InterPro" id="IPR036388">
    <property type="entry name" value="WH-like_DNA-bd_sf"/>
</dbReference>
<dbReference type="Gene3D" id="1.10.10.10">
    <property type="entry name" value="Winged helix-like DNA-binding domain superfamily/Winged helix DNA-binding domain"/>
    <property type="match status" value="1"/>
</dbReference>
<evidence type="ECO:0000256" key="1">
    <source>
        <dbReference type="ARBA" id="ARBA00013332"/>
    </source>
</evidence>
<proteinExistence type="predicted"/>
<dbReference type="InterPro" id="IPR039420">
    <property type="entry name" value="WalR-like"/>
</dbReference>
<keyword evidence="5 9" id="KW-0238">DNA-binding</keyword>
<dbReference type="PROSITE" id="PS50110">
    <property type="entry name" value="RESPONSE_REGULATORY"/>
    <property type="match status" value="1"/>
</dbReference>
<feature type="modified residue" description="4-aspartylphosphate" evidence="8">
    <location>
        <position position="65"/>
    </location>
</feature>
<dbReference type="SMART" id="SM00862">
    <property type="entry name" value="Trans_reg_C"/>
    <property type="match status" value="1"/>
</dbReference>
<dbReference type="InterPro" id="IPR011006">
    <property type="entry name" value="CheY-like_superfamily"/>
</dbReference>
<comment type="function">
    <text evidence="7">This protein is a positive regulator for the phosphate regulon. Transcription of this operon is positively regulated by PhoB and PhoR when phosphate is limited.</text>
</comment>
<dbReference type="GO" id="GO:0000156">
    <property type="term" value="F:phosphorelay response regulator activity"/>
    <property type="evidence" value="ECO:0007669"/>
    <property type="project" value="TreeGrafter"/>
</dbReference>
<evidence type="ECO:0000259" key="10">
    <source>
        <dbReference type="PROSITE" id="PS50110"/>
    </source>
</evidence>
<evidence type="ECO:0000256" key="5">
    <source>
        <dbReference type="ARBA" id="ARBA00023125"/>
    </source>
</evidence>
<evidence type="ECO:0000256" key="8">
    <source>
        <dbReference type="PROSITE-ProRule" id="PRU00169"/>
    </source>
</evidence>
<dbReference type="InterPro" id="IPR016032">
    <property type="entry name" value="Sig_transdc_resp-reg_C-effctor"/>
</dbReference>
<evidence type="ECO:0000313" key="12">
    <source>
        <dbReference type="EMBL" id="OCC15195.1"/>
    </source>
</evidence>
<gene>
    <name evidence="12" type="ORF">DBT_1315</name>
</gene>
<dbReference type="CDD" id="cd00383">
    <property type="entry name" value="trans_reg_C"/>
    <property type="match status" value="1"/>
</dbReference>
<dbReference type="GO" id="GO:0032993">
    <property type="term" value="C:protein-DNA complex"/>
    <property type="evidence" value="ECO:0007669"/>
    <property type="project" value="TreeGrafter"/>
</dbReference>
<protein>
    <recommendedName>
        <fullName evidence="1">Phosphate regulon transcriptional regulatory protein PhoB</fullName>
    </recommendedName>
</protein>
<keyword evidence="3" id="KW-0902">Two-component regulatory system</keyword>
<keyword evidence="4" id="KW-0805">Transcription regulation</keyword>
<evidence type="ECO:0000256" key="3">
    <source>
        <dbReference type="ARBA" id="ARBA00023012"/>
    </source>
</evidence>